<protein>
    <submittedName>
        <fullName evidence="1">Uncharacterized protein</fullName>
    </submittedName>
</protein>
<dbReference type="Proteomes" id="UP001295684">
    <property type="component" value="Unassembled WGS sequence"/>
</dbReference>
<evidence type="ECO:0000313" key="1">
    <source>
        <dbReference type="EMBL" id="CAI2370362.1"/>
    </source>
</evidence>
<evidence type="ECO:0000313" key="2">
    <source>
        <dbReference type="Proteomes" id="UP001295684"/>
    </source>
</evidence>
<gene>
    <name evidence="1" type="ORF">ECRASSUSDP1_LOCUS11673</name>
</gene>
<dbReference type="InterPro" id="IPR032675">
    <property type="entry name" value="LRR_dom_sf"/>
</dbReference>
<dbReference type="Gene3D" id="3.80.10.10">
    <property type="entry name" value="Ribonuclease Inhibitor"/>
    <property type="match status" value="1"/>
</dbReference>
<dbReference type="EMBL" id="CAMPGE010011534">
    <property type="protein sequence ID" value="CAI2370362.1"/>
    <property type="molecule type" value="Genomic_DNA"/>
</dbReference>
<organism evidence="1 2">
    <name type="scientific">Euplotes crassus</name>
    <dbReference type="NCBI Taxonomy" id="5936"/>
    <lineage>
        <taxon>Eukaryota</taxon>
        <taxon>Sar</taxon>
        <taxon>Alveolata</taxon>
        <taxon>Ciliophora</taxon>
        <taxon>Intramacronucleata</taxon>
        <taxon>Spirotrichea</taxon>
        <taxon>Hypotrichia</taxon>
        <taxon>Euplotida</taxon>
        <taxon>Euplotidae</taxon>
        <taxon>Moneuplotes</taxon>
    </lineage>
</organism>
<name>A0AAD1XFT2_EUPCR</name>
<proteinExistence type="predicted"/>
<reference evidence="1" key="1">
    <citation type="submission" date="2023-07" db="EMBL/GenBank/DDBJ databases">
        <authorList>
            <consortium name="AG Swart"/>
            <person name="Singh M."/>
            <person name="Singh A."/>
            <person name="Seah K."/>
            <person name="Emmerich C."/>
        </authorList>
    </citation>
    <scope>NUCLEOTIDE SEQUENCE</scope>
    <source>
        <strain evidence="1">DP1</strain>
    </source>
</reference>
<accession>A0AAD1XFT2</accession>
<keyword evidence="2" id="KW-1185">Reference proteome</keyword>
<dbReference type="AlphaFoldDB" id="A0AAD1XFT2"/>
<sequence>MESNPEMESHKYLDQFTNEEYKENDLLSIAELDVTGIGHIQDRYTKRLQELEALVKQSQIALKLYSFEKEHSYLTRISQIINCLHQVREELDQISKASSSQLQSLSTRLDHLKRLTTEILEKHCEVSISVYEQKIQALQSFGQEWVKDCLYDKKIQEESTQVNIMCCFNHYTNSSLCKTTIFEKLKSFDLIIYFPCVRFIQRMNVLSMLRFKTIRILSFPRNLEIIKSTLDKLPLDGCEKIVLCSSSRYNSHISISRYMTCITRNRHKILNQIDLQMFRINESQLARLFITFKHIKSIGLEYCNLSLSGIPDFTRFLKATSLQYLGLSGSESAFCSNWENNPSAFEDFIKSLSDSDLKKSLKRIHIGPSCALTRGLVTGVLNKSGLPNVVILGQFSEENLSFNLFGDDY</sequence>
<comment type="caution">
    <text evidence="1">The sequence shown here is derived from an EMBL/GenBank/DDBJ whole genome shotgun (WGS) entry which is preliminary data.</text>
</comment>